<evidence type="ECO:0000256" key="1">
    <source>
        <dbReference type="SAM" id="MobiDB-lite"/>
    </source>
</evidence>
<evidence type="ECO:0000313" key="2">
    <source>
        <dbReference type="EMBL" id="KFP29487.1"/>
    </source>
</evidence>
<feature type="compositionally biased region" description="Pro residues" evidence="1">
    <location>
        <begin position="10"/>
        <end position="20"/>
    </location>
</feature>
<feature type="non-terminal residue" evidence="2">
    <location>
        <position position="61"/>
    </location>
</feature>
<reference evidence="2 3" key="1">
    <citation type="submission" date="2014-04" db="EMBL/GenBank/DDBJ databases">
        <title>Genome evolution of avian class.</title>
        <authorList>
            <person name="Zhang G."/>
            <person name="Li C."/>
        </authorList>
    </citation>
    <scope>NUCLEOTIDE SEQUENCE [LARGE SCALE GENOMIC DNA]</scope>
    <source>
        <strain evidence="2">BGI_N325</strain>
    </source>
</reference>
<gene>
    <name evidence="2" type="ORF">N325_03616</name>
</gene>
<evidence type="ECO:0000313" key="3">
    <source>
        <dbReference type="Proteomes" id="UP000053615"/>
    </source>
</evidence>
<dbReference type="EMBL" id="KK536232">
    <property type="protein sequence ID" value="KFP29487.1"/>
    <property type="molecule type" value="Genomic_DNA"/>
</dbReference>
<keyword evidence="3" id="KW-1185">Reference proteome</keyword>
<dbReference type="Proteomes" id="UP000053615">
    <property type="component" value="Unassembled WGS sequence"/>
</dbReference>
<sequence>QGSVHAVPAAPAPAQAPAPAPGHCSPALAQCWHFPPAPAVPVPPLGPSPAAQPLLCAAWHS</sequence>
<feature type="region of interest" description="Disordered" evidence="1">
    <location>
        <begin position="1"/>
        <end position="23"/>
    </location>
</feature>
<name>A0A091JWD5_COLST</name>
<dbReference type="AlphaFoldDB" id="A0A091JWD5"/>
<feature type="non-terminal residue" evidence="2">
    <location>
        <position position="1"/>
    </location>
</feature>
<protein>
    <submittedName>
        <fullName evidence="2">Uncharacterized protein</fullName>
    </submittedName>
</protein>
<organism evidence="2 3">
    <name type="scientific">Colius striatus</name>
    <name type="common">Speckled mousebird</name>
    <dbReference type="NCBI Taxonomy" id="57412"/>
    <lineage>
        <taxon>Eukaryota</taxon>
        <taxon>Metazoa</taxon>
        <taxon>Chordata</taxon>
        <taxon>Craniata</taxon>
        <taxon>Vertebrata</taxon>
        <taxon>Euteleostomi</taxon>
        <taxon>Archelosauria</taxon>
        <taxon>Archosauria</taxon>
        <taxon>Dinosauria</taxon>
        <taxon>Saurischia</taxon>
        <taxon>Theropoda</taxon>
        <taxon>Coelurosauria</taxon>
        <taxon>Aves</taxon>
        <taxon>Neognathae</taxon>
        <taxon>Neoaves</taxon>
        <taxon>Telluraves</taxon>
        <taxon>Coraciimorphae</taxon>
        <taxon>Coliiformes</taxon>
        <taxon>Coliidae</taxon>
        <taxon>Colius</taxon>
    </lineage>
</organism>
<proteinExistence type="predicted"/>
<accession>A0A091JWD5</accession>